<sequence>MVFHVPAAAQSGPGAALSLEQRTALRCSAAFAIIAGAQATGDEKALGYPPLAERGQEFFVRFSAGLMDSKGLTRDAVAAMLRAEAQKMSAAGEVHQVMPSCLLLLEGSGV</sequence>
<gene>
    <name evidence="1" type="ORF">GRI35_13560</name>
</gene>
<accession>A0A844ZBK1</accession>
<name>A0A844ZBK1_9SPHN</name>
<dbReference type="AlphaFoldDB" id="A0A844ZBK1"/>
<dbReference type="OrthoDB" id="7582310at2"/>
<proteinExistence type="predicted"/>
<comment type="caution">
    <text evidence="1">The sequence shown here is derived from an EMBL/GenBank/DDBJ whole genome shotgun (WGS) entry which is preliminary data.</text>
</comment>
<dbReference type="Proteomes" id="UP000460290">
    <property type="component" value="Unassembled WGS sequence"/>
</dbReference>
<protein>
    <submittedName>
        <fullName evidence="1">Uncharacterized protein</fullName>
    </submittedName>
</protein>
<reference evidence="1 2" key="1">
    <citation type="submission" date="2019-12" db="EMBL/GenBank/DDBJ databases">
        <title>Genomic-based taxomic classification of the family Erythrobacteraceae.</title>
        <authorList>
            <person name="Xu L."/>
        </authorList>
    </citation>
    <scope>NUCLEOTIDE SEQUENCE [LARGE SCALE GENOMIC DNA]</scope>
    <source>
        <strain evidence="1 2">KCTC 42006</strain>
    </source>
</reference>
<keyword evidence="2" id="KW-1185">Reference proteome</keyword>
<organism evidence="1 2">
    <name type="scientific">Pontixanthobacter aestiaquae</name>
    <dbReference type="NCBI Taxonomy" id="1509367"/>
    <lineage>
        <taxon>Bacteria</taxon>
        <taxon>Pseudomonadati</taxon>
        <taxon>Pseudomonadota</taxon>
        <taxon>Alphaproteobacteria</taxon>
        <taxon>Sphingomonadales</taxon>
        <taxon>Erythrobacteraceae</taxon>
        <taxon>Pontixanthobacter</taxon>
    </lineage>
</organism>
<dbReference type="EMBL" id="WTYZ01000001">
    <property type="protein sequence ID" value="MXO84397.1"/>
    <property type="molecule type" value="Genomic_DNA"/>
</dbReference>
<evidence type="ECO:0000313" key="1">
    <source>
        <dbReference type="EMBL" id="MXO84397.1"/>
    </source>
</evidence>
<evidence type="ECO:0000313" key="2">
    <source>
        <dbReference type="Proteomes" id="UP000460290"/>
    </source>
</evidence>